<protein>
    <submittedName>
        <fullName evidence="4">Aromatic-ring-hydroxylating dioxygenase subunit beta</fullName>
    </submittedName>
</protein>
<comment type="similarity">
    <text evidence="1">Belongs to the bacterial ring-hydroxylating dioxygenase beta subunit family.</text>
</comment>
<evidence type="ECO:0000313" key="5">
    <source>
        <dbReference type="Proteomes" id="UP001596302"/>
    </source>
</evidence>
<accession>A0ABW1J317</accession>
<evidence type="ECO:0000256" key="3">
    <source>
        <dbReference type="SAM" id="MobiDB-lite"/>
    </source>
</evidence>
<keyword evidence="4" id="KW-0223">Dioxygenase</keyword>
<sequence length="189" mass="21483">MSTSITPTTTTAPQGPLGDPVEAPSPRPDGHGPLDIRDVEQFLYREARYADEHRYDEWEGLWTSDALYWVPANDDDADRMTQMSIVHDNRNRIGTRIRQFKTGRRHSQVPRSRLRRVVSNIEIEGVAENGDTIVGANFVLVESRERSKELWAGRYTYRLRVVDGAIALAYKKVALVDNARAIPTMSFLI</sequence>
<dbReference type="PANTHER" id="PTHR41534">
    <property type="entry name" value="BLR3401 PROTEIN"/>
    <property type="match status" value="1"/>
</dbReference>
<feature type="region of interest" description="Disordered" evidence="3">
    <location>
        <begin position="1"/>
        <end position="35"/>
    </location>
</feature>
<name>A0ABW1J317_9PSEU</name>
<dbReference type="CDD" id="cd00667">
    <property type="entry name" value="ring_hydroxylating_dioxygenases_beta"/>
    <property type="match status" value="1"/>
</dbReference>
<dbReference type="RefSeq" id="WP_379585034.1">
    <property type="nucleotide sequence ID" value="NZ_JBHSQW010000025.1"/>
</dbReference>
<dbReference type="Gene3D" id="3.10.450.50">
    <property type="match status" value="1"/>
</dbReference>
<organism evidence="4 5">
    <name type="scientific">Pseudonocardia hispaniensis</name>
    <dbReference type="NCBI Taxonomy" id="904933"/>
    <lineage>
        <taxon>Bacteria</taxon>
        <taxon>Bacillati</taxon>
        <taxon>Actinomycetota</taxon>
        <taxon>Actinomycetes</taxon>
        <taxon>Pseudonocardiales</taxon>
        <taxon>Pseudonocardiaceae</taxon>
        <taxon>Pseudonocardia</taxon>
    </lineage>
</organism>
<proteinExistence type="inferred from homology"/>
<dbReference type="InterPro" id="IPR000391">
    <property type="entry name" value="Rng_hydr_dOase-bsu"/>
</dbReference>
<dbReference type="InterPro" id="IPR032710">
    <property type="entry name" value="NTF2-like_dom_sf"/>
</dbReference>
<dbReference type="EMBL" id="JBHSQW010000025">
    <property type="protein sequence ID" value="MFC5995022.1"/>
    <property type="molecule type" value="Genomic_DNA"/>
</dbReference>
<evidence type="ECO:0000313" key="4">
    <source>
        <dbReference type="EMBL" id="MFC5995022.1"/>
    </source>
</evidence>
<keyword evidence="2" id="KW-0560">Oxidoreductase</keyword>
<dbReference type="Proteomes" id="UP001596302">
    <property type="component" value="Unassembled WGS sequence"/>
</dbReference>
<gene>
    <name evidence="4" type="ORF">ACFQE5_12450</name>
</gene>
<evidence type="ECO:0000256" key="1">
    <source>
        <dbReference type="ARBA" id="ARBA00009570"/>
    </source>
</evidence>
<comment type="caution">
    <text evidence="4">The sequence shown here is derived from an EMBL/GenBank/DDBJ whole genome shotgun (WGS) entry which is preliminary data.</text>
</comment>
<reference evidence="5" key="1">
    <citation type="journal article" date="2019" name="Int. J. Syst. Evol. Microbiol.">
        <title>The Global Catalogue of Microorganisms (GCM) 10K type strain sequencing project: providing services to taxonomists for standard genome sequencing and annotation.</title>
        <authorList>
            <consortium name="The Broad Institute Genomics Platform"/>
            <consortium name="The Broad Institute Genome Sequencing Center for Infectious Disease"/>
            <person name="Wu L."/>
            <person name="Ma J."/>
        </authorList>
    </citation>
    <scope>NUCLEOTIDE SEQUENCE [LARGE SCALE GENOMIC DNA]</scope>
    <source>
        <strain evidence="5">CCM 8391</strain>
    </source>
</reference>
<dbReference type="PANTHER" id="PTHR41534:SF1">
    <property type="entry name" value="BLR3401 PROTEIN"/>
    <property type="match status" value="1"/>
</dbReference>
<dbReference type="Pfam" id="PF00866">
    <property type="entry name" value="Ring_hydroxyl_B"/>
    <property type="match status" value="1"/>
</dbReference>
<dbReference type="SUPFAM" id="SSF54427">
    <property type="entry name" value="NTF2-like"/>
    <property type="match status" value="1"/>
</dbReference>
<keyword evidence="5" id="KW-1185">Reference proteome</keyword>
<feature type="compositionally biased region" description="Low complexity" evidence="3">
    <location>
        <begin position="1"/>
        <end position="11"/>
    </location>
</feature>
<evidence type="ECO:0000256" key="2">
    <source>
        <dbReference type="ARBA" id="ARBA00023002"/>
    </source>
</evidence>
<dbReference type="GO" id="GO:0051213">
    <property type="term" value="F:dioxygenase activity"/>
    <property type="evidence" value="ECO:0007669"/>
    <property type="project" value="UniProtKB-KW"/>
</dbReference>